<evidence type="ECO:0000259" key="8">
    <source>
        <dbReference type="Pfam" id="PF01643"/>
    </source>
</evidence>
<keyword evidence="3" id="KW-0378">Hydrolase</keyword>
<proteinExistence type="inferred from homology"/>
<reference evidence="10" key="2">
    <citation type="submission" date="2021-04" db="EMBL/GenBank/DDBJ databases">
        <authorList>
            <person name="Gilroy R."/>
        </authorList>
    </citation>
    <scope>NUCLEOTIDE SEQUENCE</scope>
    <source>
        <strain evidence="10">ChiHecolR3B27-1887</strain>
    </source>
</reference>
<keyword evidence="6" id="KW-0443">Lipid metabolism</keyword>
<evidence type="ECO:0000259" key="9">
    <source>
        <dbReference type="Pfam" id="PF20791"/>
    </source>
</evidence>
<dbReference type="InterPro" id="IPR029069">
    <property type="entry name" value="HotDog_dom_sf"/>
</dbReference>
<dbReference type="InterPro" id="IPR045023">
    <property type="entry name" value="FATA/B"/>
</dbReference>
<protein>
    <submittedName>
        <fullName evidence="10">Acyl-[acyl-carrier-protein] thioesterase</fullName>
    </submittedName>
</protein>
<keyword evidence="5" id="KW-0809">Transit peptide</keyword>
<name>A0A9D2DIX3_9ACTN</name>
<accession>A0A9D2DIX3</accession>
<evidence type="ECO:0000256" key="2">
    <source>
        <dbReference type="ARBA" id="ARBA00022516"/>
    </source>
</evidence>
<sequence length="243" mass="27443">MYTFESRVRYSECDETGRLSLVSMVNYLQDASTFQSEELDRGLESLSRHTIAWILAAWRIEVERLPLLGERIRVSTWCYDMSRSRALRCFAIADESGCELVRADSKWFVYDVAAGRVTHVPDDQRIYLSSEPRAQMAPLERHLRPEGEGTATTASVVRAHNLDTNRHMNNAQYVLLASDALEELGHAGAVSCVSVLYRRMALLGDVIVPHVSERPGGWDVSLTDDAGEVYALVRFEMKQGETR</sequence>
<dbReference type="PANTHER" id="PTHR31727">
    <property type="entry name" value="OLEOYL-ACYL CARRIER PROTEIN THIOESTERASE 1, CHLOROPLASTIC"/>
    <property type="match status" value="1"/>
</dbReference>
<evidence type="ECO:0000256" key="3">
    <source>
        <dbReference type="ARBA" id="ARBA00022801"/>
    </source>
</evidence>
<keyword evidence="2" id="KW-0444">Lipid biosynthesis</keyword>
<dbReference type="Pfam" id="PF20791">
    <property type="entry name" value="Acyl-ACP_TE_C"/>
    <property type="match status" value="1"/>
</dbReference>
<keyword evidence="4" id="KW-0276">Fatty acid metabolism</keyword>
<gene>
    <name evidence="10" type="ORF">IAA22_01330</name>
</gene>
<dbReference type="GO" id="GO:0016297">
    <property type="term" value="F:fatty acyl-[ACP] hydrolase activity"/>
    <property type="evidence" value="ECO:0007669"/>
    <property type="project" value="InterPro"/>
</dbReference>
<dbReference type="Pfam" id="PF01643">
    <property type="entry name" value="Acyl-ACP_TE"/>
    <property type="match status" value="1"/>
</dbReference>
<dbReference type="AlphaFoldDB" id="A0A9D2DIX3"/>
<evidence type="ECO:0000313" key="11">
    <source>
        <dbReference type="Proteomes" id="UP000824029"/>
    </source>
</evidence>
<dbReference type="Gene3D" id="3.10.129.10">
    <property type="entry name" value="Hotdog Thioesterase"/>
    <property type="match status" value="1"/>
</dbReference>
<comment type="similarity">
    <text evidence="1">Belongs to the acyl-ACP thioesterase family.</text>
</comment>
<dbReference type="Proteomes" id="UP000824029">
    <property type="component" value="Unassembled WGS sequence"/>
</dbReference>
<dbReference type="PANTHER" id="PTHR31727:SF6">
    <property type="entry name" value="OLEOYL-ACYL CARRIER PROTEIN THIOESTERASE 1, CHLOROPLASTIC"/>
    <property type="match status" value="1"/>
</dbReference>
<dbReference type="EMBL" id="DXBZ01000031">
    <property type="protein sequence ID" value="HIZ17742.1"/>
    <property type="molecule type" value="Genomic_DNA"/>
</dbReference>
<dbReference type="SUPFAM" id="SSF54637">
    <property type="entry name" value="Thioesterase/thiol ester dehydrase-isomerase"/>
    <property type="match status" value="2"/>
</dbReference>
<comment type="caution">
    <text evidence="10">The sequence shown here is derived from an EMBL/GenBank/DDBJ whole genome shotgun (WGS) entry which is preliminary data.</text>
</comment>
<evidence type="ECO:0000256" key="1">
    <source>
        <dbReference type="ARBA" id="ARBA00006500"/>
    </source>
</evidence>
<evidence type="ECO:0000256" key="6">
    <source>
        <dbReference type="ARBA" id="ARBA00023098"/>
    </source>
</evidence>
<reference evidence="10" key="1">
    <citation type="journal article" date="2021" name="PeerJ">
        <title>Extensive microbial diversity within the chicken gut microbiome revealed by metagenomics and culture.</title>
        <authorList>
            <person name="Gilroy R."/>
            <person name="Ravi A."/>
            <person name="Getino M."/>
            <person name="Pursley I."/>
            <person name="Horton D.L."/>
            <person name="Alikhan N.F."/>
            <person name="Baker D."/>
            <person name="Gharbi K."/>
            <person name="Hall N."/>
            <person name="Watson M."/>
            <person name="Adriaenssens E.M."/>
            <person name="Foster-Nyarko E."/>
            <person name="Jarju S."/>
            <person name="Secka A."/>
            <person name="Antonio M."/>
            <person name="Oren A."/>
            <person name="Chaudhuri R.R."/>
            <person name="La Ragione R."/>
            <person name="Hildebrand F."/>
            <person name="Pallen M.J."/>
        </authorList>
    </citation>
    <scope>NUCLEOTIDE SEQUENCE</scope>
    <source>
        <strain evidence="10">ChiHecolR3B27-1887</strain>
    </source>
</reference>
<dbReference type="InterPro" id="IPR049427">
    <property type="entry name" value="Acyl-ACP_TE_C"/>
</dbReference>
<evidence type="ECO:0000313" key="10">
    <source>
        <dbReference type="EMBL" id="HIZ17742.1"/>
    </source>
</evidence>
<dbReference type="GO" id="GO:0000036">
    <property type="term" value="F:acyl carrier activity"/>
    <property type="evidence" value="ECO:0007669"/>
    <property type="project" value="TreeGrafter"/>
</dbReference>
<feature type="domain" description="Acyl-ACP thioesterase N-terminal hotdog" evidence="8">
    <location>
        <begin position="5"/>
        <end position="123"/>
    </location>
</feature>
<evidence type="ECO:0000256" key="4">
    <source>
        <dbReference type="ARBA" id="ARBA00022832"/>
    </source>
</evidence>
<keyword evidence="7" id="KW-0275">Fatty acid biosynthesis</keyword>
<organism evidence="10 11">
    <name type="scientific">Candidatus Olsenella stercoravium</name>
    <dbReference type="NCBI Taxonomy" id="2838713"/>
    <lineage>
        <taxon>Bacteria</taxon>
        <taxon>Bacillati</taxon>
        <taxon>Actinomycetota</taxon>
        <taxon>Coriobacteriia</taxon>
        <taxon>Coriobacteriales</taxon>
        <taxon>Atopobiaceae</taxon>
        <taxon>Olsenella</taxon>
    </lineage>
</organism>
<evidence type="ECO:0000256" key="7">
    <source>
        <dbReference type="ARBA" id="ARBA00023160"/>
    </source>
</evidence>
<feature type="domain" description="Acyl-ACP thioesterase-like C-terminal" evidence="9">
    <location>
        <begin position="156"/>
        <end position="208"/>
    </location>
</feature>
<dbReference type="InterPro" id="IPR002864">
    <property type="entry name" value="Acyl-ACP_thioesterase_NHD"/>
</dbReference>
<dbReference type="CDD" id="cd00586">
    <property type="entry name" value="4HBT"/>
    <property type="match status" value="1"/>
</dbReference>
<evidence type="ECO:0000256" key="5">
    <source>
        <dbReference type="ARBA" id="ARBA00022946"/>
    </source>
</evidence>